<evidence type="ECO:0000256" key="1">
    <source>
        <dbReference type="ARBA" id="ARBA00001936"/>
    </source>
</evidence>
<comment type="caution">
    <text evidence="8">The sequence shown here is derived from an EMBL/GenBank/DDBJ whole genome shotgun (WGS) entry which is preliminary data.</text>
</comment>
<comment type="similarity">
    <text evidence="2">Belongs to the peptidase M24B family.</text>
</comment>
<dbReference type="CDD" id="cd01085">
    <property type="entry name" value="APP"/>
    <property type="match status" value="1"/>
</dbReference>
<keyword evidence="5" id="KW-0464">Manganese</keyword>
<dbReference type="Gene3D" id="3.90.230.10">
    <property type="entry name" value="Creatinase/methionine aminopeptidase superfamily"/>
    <property type="match status" value="1"/>
</dbReference>
<reference evidence="8 9" key="1">
    <citation type="submission" date="2019-03" db="EMBL/GenBank/DDBJ databases">
        <title>Sequencing 25 genomes of Wallemia mellicola.</title>
        <authorList>
            <person name="Gostincar C."/>
        </authorList>
    </citation>
    <scope>NUCLEOTIDE SEQUENCE [LARGE SCALE GENOMIC DNA]</scope>
    <source>
        <strain evidence="8 9">EXF-6152</strain>
    </source>
</reference>
<accession>A0A4T0MGX3</accession>
<name>A0A4T0MGX3_9BASI</name>
<dbReference type="InterPro" id="IPR036005">
    <property type="entry name" value="Creatinase/aminopeptidase-like"/>
</dbReference>
<dbReference type="InterPro" id="IPR029149">
    <property type="entry name" value="Creatin/AminoP/Spt16_N"/>
</dbReference>
<dbReference type="InterPro" id="IPR000994">
    <property type="entry name" value="Pept_M24"/>
</dbReference>
<sequence>MPIHLDHYLFYLFYQLDYHDLLRRTYNQYQINAFFVPSEDAHMSEYIADTDKRREWISNFSGSAGHALITEKEALLASQELDNANWKLLKAGQPNVPSWYEYILQNYQAPFKVGIDPKLIAFSEVRKIQDKLKSKSGFDLVPLSNNPIDDIADLPPYPDNEVYVQPMKFAGKTVTQKLSELRNYLTEKDCHSFIVTMLDETAWLFNLRGTDIVYNPLFFSYAVVTQESTTLFVNSARMTSEAHKEMENANVNLKPYEEFYPSLKQLSLDAENENKKILVSDKANWEVVRSIGEKQIDVVRSPIGDAKAIKNEVELQGTREAHARDGIALTQYFGWLEETLKENKAPLKEYDAALKLEEYRSKLDNFKGLSFNTISATGANGAIIHYSPSTTDSSVIDIEKVYLCDSGAQFLDGTTDVTRTYFFGSQPPSDKLKRAFTRVLQGHIALATAVIPTDKVPGPFIDSFARLPLWKEGLEYNHGTGHGIGSHIGAHEGPHTISPRWNDVTLKNGYLVSNEPGYYEEGQFGIRTETIVAIVPHKTPYNYNGTQFSTFETLTMCPLGTNLIEAELLSQSEKDWLNTYHERCVSVLKPELEKRGDTRAIAWLEKNSRSV</sequence>
<keyword evidence="3" id="KW-0479">Metal-binding</keyword>
<dbReference type="InterPro" id="IPR033740">
    <property type="entry name" value="Pept_M24B"/>
</dbReference>
<dbReference type="PANTHER" id="PTHR43763:SF6">
    <property type="entry name" value="XAA-PRO AMINOPEPTIDASE 1"/>
    <property type="match status" value="1"/>
</dbReference>
<dbReference type="Pfam" id="PF16188">
    <property type="entry name" value="Peptidase_M24_C"/>
    <property type="match status" value="1"/>
</dbReference>
<dbReference type="GO" id="GO:0046872">
    <property type="term" value="F:metal ion binding"/>
    <property type="evidence" value="ECO:0007669"/>
    <property type="project" value="UniProtKB-KW"/>
</dbReference>
<dbReference type="Pfam" id="PF16189">
    <property type="entry name" value="Creatinase_N_2"/>
    <property type="match status" value="1"/>
</dbReference>
<comment type="cofactor">
    <cofactor evidence="1">
        <name>Mn(2+)</name>
        <dbReference type="ChEBI" id="CHEBI:29035"/>
    </cofactor>
</comment>
<keyword evidence="8" id="KW-0645">Protease</keyword>
<protein>
    <submittedName>
        <fullName evidence="8">Creatinase/aminopeptidase</fullName>
    </submittedName>
</protein>
<gene>
    <name evidence="8" type="ORF">E3Q22_00277</name>
</gene>
<organism evidence="8 9">
    <name type="scientific">Wallemia mellicola</name>
    <dbReference type="NCBI Taxonomy" id="1708541"/>
    <lineage>
        <taxon>Eukaryota</taxon>
        <taxon>Fungi</taxon>
        <taxon>Dikarya</taxon>
        <taxon>Basidiomycota</taxon>
        <taxon>Wallemiomycotina</taxon>
        <taxon>Wallemiomycetes</taxon>
        <taxon>Wallemiales</taxon>
        <taxon>Wallemiaceae</taxon>
        <taxon>Wallemia</taxon>
    </lineage>
</organism>
<dbReference type="PANTHER" id="PTHR43763">
    <property type="entry name" value="XAA-PRO AMINOPEPTIDASE 1"/>
    <property type="match status" value="1"/>
</dbReference>
<evidence type="ECO:0000256" key="2">
    <source>
        <dbReference type="ARBA" id="ARBA00008766"/>
    </source>
</evidence>
<dbReference type="GO" id="GO:0070006">
    <property type="term" value="F:metalloaminopeptidase activity"/>
    <property type="evidence" value="ECO:0007669"/>
    <property type="project" value="InterPro"/>
</dbReference>
<feature type="domain" description="Peptidase M24" evidence="6">
    <location>
        <begin position="318"/>
        <end position="534"/>
    </location>
</feature>
<keyword evidence="8" id="KW-0031">Aminopeptidase</keyword>
<proteinExistence type="inferred from homology"/>
<keyword evidence="4" id="KW-0378">Hydrolase</keyword>
<dbReference type="AlphaFoldDB" id="A0A4T0MGX3"/>
<dbReference type="InterPro" id="IPR032416">
    <property type="entry name" value="Peptidase_M24_C"/>
</dbReference>
<dbReference type="GO" id="GO:0005737">
    <property type="term" value="C:cytoplasm"/>
    <property type="evidence" value="ECO:0007669"/>
    <property type="project" value="UniProtKB-ARBA"/>
</dbReference>
<evidence type="ECO:0000256" key="4">
    <source>
        <dbReference type="ARBA" id="ARBA00022801"/>
    </source>
</evidence>
<evidence type="ECO:0000313" key="9">
    <source>
        <dbReference type="Proteomes" id="UP000310685"/>
    </source>
</evidence>
<dbReference type="Pfam" id="PF00557">
    <property type="entry name" value="Peptidase_M24"/>
    <property type="match status" value="1"/>
</dbReference>
<evidence type="ECO:0000259" key="7">
    <source>
        <dbReference type="Pfam" id="PF16188"/>
    </source>
</evidence>
<dbReference type="FunFam" id="3.90.230.10:FF:000007">
    <property type="entry name" value="Xaa-Pro aminopeptidase P"/>
    <property type="match status" value="1"/>
</dbReference>
<dbReference type="InterPro" id="IPR050422">
    <property type="entry name" value="X-Pro_aminopeptidase_P"/>
</dbReference>
<evidence type="ECO:0000256" key="5">
    <source>
        <dbReference type="ARBA" id="ARBA00023211"/>
    </source>
</evidence>
<dbReference type="Gene3D" id="3.40.350.10">
    <property type="entry name" value="Creatinase/prolidase N-terminal domain"/>
    <property type="match status" value="2"/>
</dbReference>
<evidence type="ECO:0000256" key="3">
    <source>
        <dbReference type="ARBA" id="ARBA00022723"/>
    </source>
</evidence>
<evidence type="ECO:0000313" key="8">
    <source>
        <dbReference type="EMBL" id="TIB82491.1"/>
    </source>
</evidence>
<evidence type="ECO:0000259" key="6">
    <source>
        <dbReference type="Pfam" id="PF00557"/>
    </source>
</evidence>
<dbReference type="SUPFAM" id="SSF55920">
    <property type="entry name" value="Creatinase/aminopeptidase"/>
    <property type="match status" value="1"/>
</dbReference>
<dbReference type="Proteomes" id="UP000310685">
    <property type="component" value="Unassembled WGS sequence"/>
</dbReference>
<dbReference type="EMBL" id="SPRC01000002">
    <property type="protein sequence ID" value="TIB82491.1"/>
    <property type="molecule type" value="Genomic_DNA"/>
</dbReference>
<feature type="domain" description="Peptidase M24 C-terminal" evidence="7">
    <location>
        <begin position="547"/>
        <end position="609"/>
    </location>
</feature>